<dbReference type="EMBL" id="MT631518">
    <property type="protein sequence ID" value="QNO52687.1"/>
    <property type="molecule type" value="Genomic_DNA"/>
</dbReference>
<dbReference type="GO" id="GO:0003677">
    <property type="term" value="F:DNA binding"/>
    <property type="evidence" value="ECO:0007669"/>
    <property type="project" value="InterPro"/>
</dbReference>
<name>A0A7G9YXF3_9EURY</name>
<dbReference type="GO" id="GO:0009307">
    <property type="term" value="P:DNA restriction-modification system"/>
    <property type="evidence" value="ECO:0007669"/>
    <property type="project" value="InterPro"/>
</dbReference>
<evidence type="ECO:0000313" key="1">
    <source>
        <dbReference type="EMBL" id="QNO52642.1"/>
    </source>
</evidence>
<evidence type="ECO:0000313" key="2">
    <source>
        <dbReference type="EMBL" id="QNO52687.1"/>
    </source>
</evidence>
<organism evidence="2">
    <name type="scientific">Candidatus Methanophagaceae archaeon ANME-1 ERB6</name>
    <dbReference type="NCBI Taxonomy" id="2759912"/>
    <lineage>
        <taxon>Archaea</taxon>
        <taxon>Methanobacteriati</taxon>
        <taxon>Methanobacteriota</taxon>
        <taxon>Stenosarchaea group</taxon>
        <taxon>Methanomicrobia</taxon>
        <taxon>Candidatus Methanophagales</taxon>
        <taxon>Candidatus Methanophagaceae</taxon>
    </lineage>
</organism>
<sequence>MPKEWILNQANMRWGLTKKNKVGAVSDEIRKRAPKFLSEWEEHYYKRVYPKEHLENLGRRLYIKISEVCQAEIESIEEQDCIDFIINLVINRTYDGYQSEIQTIYGQLQQALGVKVEPAPDEWDRGYNVDFFIKVKDKYIGLQIKPAGYAYITQIINELEFQKRTHEKFTARYGGKVFYIISVKEGKKKVIHNPEVIEEIRKEIERLEKE</sequence>
<gene>
    <name evidence="1" type="ORF">CKMLAADM_00007</name>
    <name evidence="2" type="ORF">PKPCIMEP_00007</name>
</gene>
<accession>A0A7G9YXF3</accession>
<dbReference type="Pfam" id="PF09568">
    <property type="entry name" value="RE_MjaI"/>
    <property type="match status" value="1"/>
</dbReference>
<reference evidence="2" key="1">
    <citation type="submission" date="2020-06" db="EMBL/GenBank/DDBJ databases">
        <title>Unique genomic features of the anaerobic methanotrophic archaea.</title>
        <authorList>
            <person name="Chadwick G.L."/>
            <person name="Skennerton C.T."/>
            <person name="Laso-Perez R."/>
            <person name="Leu A.O."/>
            <person name="Speth D.R."/>
            <person name="Yu H."/>
            <person name="Morgan-Lang C."/>
            <person name="Hatzenpichler R."/>
            <person name="Goudeau D."/>
            <person name="Malmstrom R."/>
            <person name="Brazelton W.J."/>
            <person name="Woyke T."/>
            <person name="Hallam S.J."/>
            <person name="Tyson G.W."/>
            <person name="Wegener G."/>
            <person name="Boetius A."/>
            <person name="Orphan V."/>
        </authorList>
    </citation>
    <scope>NUCLEOTIDE SEQUENCE</scope>
</reference>
<dbReference type="InterPro" id="IPR019068">
    <property type="entry name" value="Restrct_endonuc_II_MjaI"/>
</dbReference>
<protein>
    <recommendedName>
        <fullName evidence="3">MjaI restriction endonuclease</fullName>
    </recommendedName>
</protein>
<proteinExistence type="predicted"/>
<dbReference type="AlphaFoldDB" id="A0A7G9YXF3"/>
<dbReference type="EMBL" id="MT631516">
    <property type="protein sequence ID" value="QNO52642.1"/>
    <property type="molecule type" value="Genomic_DNA"/>
</dbReference>
<evidence type="ECO:0008006" key="3">
    <source>
        <dbReference type="Google" id="ProtNLM"/>
    </source>
</evidence>
<dbReference type="GO" id="GO:0009036">
    <property type="term" value="F:type II site-specific deoxyribonuclease activity"/>
    <property type="evidence" value="ECO:0007669"/>
    <property type="project" value="InterPro"/>
</dbReference>